<evidence type="ECO:0000313" key="4">
    <source>
        <dbReference type="Proteomes" id="UP000327030"/>
    </source>
</evidence>
<evidence type="ECO:0000313" key="3">
    <source>
        <dbReference type="EMBL" id="QFJ56365.1"/>
    </source>
</evidence>
<feature type="domain" description="NERD" evidence="2">
    <location>
        <begin position="34"/>
        <end position="155"/>
    </location>
</feature>
<organism evidence="3 4">
    <name type="scientific">Pseudobutyrivibrio xylanivorans</name>
    <dbReference type="NCBI Taxonomy" id="185007"/>
    <lineage>
        <taxon>Bacteria</taxon>
        <taxon>Bacillati</taxon>
        <taxon>Bacillota</taxon>
        <taxon>Clostridia</taxon>
        <taxon>Lachnospirales</taxon>
        <taxon>Lachnospiraceae</taxon>
        <taxon>Pseudobutyrivibrio</taxon>
    </lineage>
</organism>
<protein>
    <submittedName>
        <fullName evidence="3">NERD domain-containing protein</fullName>
    </submittedName>
</protein>
<dbReference type="Pfam" id="PF08378">
    <property type="entry name" value="NERD"/>
    <property type="match status" value="1"/>
</dbReference>
<keyword evidence="1" id="KW-0812">Transmembrane</keyword>
<reference evidence="4" key="1">
    <citation type="submission" date="2019-08" db="EMBL/GenBank/DDBJ databases">
        <title>Complete Genome Sequence of the Polysaccharide-Degrading Rumen Bacterium Pseudobutyrivibrio xylanivorans MA3014.</title>
        <authorList>
            <person name="Palevich N."/>
            <person name="Maclean P.H."/>
            <person name="Kelly W.J."/>
            <person name="Leahy S.C."/>
            <person name="Rakonjac J."/>
            <person name="Attwood G.T."/>
        </authorList>
    </citation>
    <scope>NUCLEOTIDE SEQUENCE [LARGE SCALE GENOMIC DNA]</scope>
    <source>
        <strain evidence="4">MA3014</strain>
    </source>
</reference>
<gene>
    <name evidence="3" type="ORF">FXF36_15740</name>
</gene>
<accession>A0A5P6VUG2</accession>
<evidence type="ECO:0000259" key="2">
    <source>
        <dbReference type="PROSITE" id="PS50965"/>
    </source>
</evidence>
<keyword evidence="1" id="KW-1133">Transmembrane helix</keyword>
<dbReference type="AlphaFoldDB" id="A0A5P6VUG2"/>
<feature type="transmembrane region" description="Helical" evidence="1">
    <location>
        <begin position="6"/>
        <end position="27"/>
    </location>
</feature>
<dbReference type="PROSITE" id="PS50965">
    <property type="entry name" value="NERD"/>
    <property type="match status" value="1"/>
</dbReference>
<keyword evidence="1" id="KW-0472">Membrane</keyword>
<dbReference type="Proteomes" id="UP000327030">
    <property type="component" value="Chromosome PxyII"/>
</dbReference>
<evidence type="ECO:0000256" key="1">
    <source>
        <dbReference type="SAM" id="Phobius"/>
    </source>
</evidence>
<dbReference type="KEGG" id="pxv:FXF36_15740"/>
<name>A0A5P6VUG2_PSEXY</name>
<proteinExistence type="predicted"/>
<dbReference type="RefSeq" id="WP_028243359.1">
    <property type="nucleotide sequence ID" value="NZ_CP043030.1"/>
</dbReference>
<dbReference type="EMBL" id="CP043030">
    <property type="protein sequence ID" value="QFJ56365.1"/>
    <property type="molecule type" value="Genomic_DNA"/>
</dbReference>
<dbReference type="OrthoDB" id="9776650at2"/>
<dbReference type="InterPro" id="IPR011528">
    <property type="entry name" value="NERD"/>
</dbReference>
<sequence length="195" mass="22081">MSEIYLISLIVGIVAVFILIFWLGINIEDPVERAGKRGEEVATDIISRVLKDDDILLTNVKISFEGSRSEIDNLIINSHGVFIIEVKNYVGELVGGLDDYEWKKYKTTPGGDIYCKTVKNPIKQVKRQIYILSHILRQHKLDVWVDGYVILLEKNSPVDDDMILESLSDIDKAIHGLGSNHLSDREIDIIADIFD</sequence>